<dbReference type="PANTHER" id="PTHR42985">
    <property type="entry name" value="SODIUM-COUPLED MONOCARBOXYLATE TRANSPORTER"/>
    <property type="match status" value="1"/>
</dbReference>
<keyword evidence="9 12" id="KW-0472">Membrane</keyword>
<evidence type="ECO:0000256" key="1">
    <source>
        <dbReference type="ARBA" id="ARBA00004651"/>
    </source>
</evidence>
<evidence type="ECO:0000313" key="14">
    <source>
        <dbReference type="Proteomes" id="UP001374579"/>
    </source>
</evidence>
<keyword evidence="8" id="KW-0406">Ion transport</keyword>
<evidence type="ECO:0000256" key="2">
    <source>
        <dbReference type="ARBA" id="ARBA00006434"/>
    </source>
</evidence>
<name>A0AAN9BYJ3_9CAEN</name>
<reference evidence="13 14" key="1">
    <citation type="submission" date="2024-02" db="EMBL/GenBank/DDBJ databases">
        <title>Chromosome-scale genome assembly of the rough periwinkle Littorina saxatilis.</title>
        <authorList>
            <person name="De Jode A."/>
            <person name="Faria R."/>
            <person name="Formenti G."/>
            <person name="Sims Y."/>
            <person name="Smith T.P."/>
            <person name="Tracey A."/>
            <person name="Wood J.M.D."/>
            <person name="Zagrodzka Z.B."/>
            <person name="Johannesson K."/>
            <person name="Butlin R.K."/>
            <person name="Leder E.H."/>
        </authorList>
    </citation>
    <scope>NUCLEOTIDE SEQUENCE [LARGE SCALE GENOMIC DNA]</scope>
    <source>
        <strain evidence="13">Snail1</strain>
        <tissue evidence="13">Muscle</tissue>
    </source>
</reference>
<keyword evidence="6 12" id="KW-1133">Transmembrane helix</keyword>
<evidence type="ECO:0000256" key="5">
    <source>
        <dbReference type="ARBA" id="ARBA00022692"/>
    </source>
</evidence>
<dbReference type="Gene3D" id="1.20.1730.10">
    <property type="entry name" value="Sodium/glucose cotransporter"/>
    <property type="match status" value="1"/>
</dbReference>
<feature type="transmembrane region" description="Helical" evidence="12">
    <location>
        <begin position="125"/>
        <end position="143"/>
    </location>
</feature>
<keyword evidence="14" id="KW-1185">Reference proteome</keyword>
<evidence type="ECO:0008006" key="15">
    <source>
        <dbReference type="Google" id="ProtNLM"/>
    </source>
</evidence>
<comment type="similarity">
    <text evidence="2 11">Belongs to the sodium:solute symporter (SSF) (TC 2.A.21) family.</text>
</comment>
<evidence type="ECO:0000256" key="10">
    <source>
        <dbReference type="ARBA" id="ARBA00023201"/>
    </source>
</evidence>
<dbReference type="GO" id="GO:0015293">
    <property type="term" value="F:symporter activity"/>
    <property type="evidence" value="ECO:0007669"/>
    <property type="project" value="TreeGrafter"/>
</dbReference>
<feature type="transmembrane region" description="Helical" evidence="12">
    <location>
        <begin position="12"/>
        <end position="40"/>
    </location>
</feature>
<keyword evidence="4" id="KW-1003">Cell membrane</keyword>
<evidence type="ECO:0000256" key="11">
    <source>
        <dbReference type="RuleBase" id="RU362091"/>
    </source>
</evidence>
<keyword evidence="7" id="KW-0915">Sodium</keyword>
<accession>A0AAN9BYJ3</accession>
<evidence type="ECO:0000313" key="13">
    <source>
        <dbReference type="EMBL" id="KAK7113937.1"/>
    </source>
</evidence>
<feature type="transmembrane region" description="Helical" evidence="12">
    <location>
        <begin position="222"/>
        <end position="243"/>
    </location>
</feature>
<evidence type="ECO:0000256" key="12">
    <source>
        <dbReference type="SAM" id="Phobius"/>
    </source>
</evidence>
<dbReference type="PANTHER" id="PTHR42985:SF2">
    <property type="entry name" value="SODIUM-DEPENDENT MULTIVITAMIN TRANSPORTER"/>
    <property type="match status" value="1"/>
</dbReference>
<evidence type="ECO:0000256" key="6">
    <source>
        <dbReference type="ARBA" id="ARBA00022989"/>
    </source>
</evidence>
<dbReference type="AlphaFoldDB" id="A0AAN9BYJ3"/>
<evidence type="ECO:0000256" key="4">
    <source>
        <dbReference type="ARBA" id="ARBA00022475"/>
    </source>
</evidence>
<comment type="caution">
    <text evidence="13">The sequence shown here is derived from an EMBL/GenBank/DDBJ whole genome shotgun (WGS) entry which is preliminary data.</text>
</comment>
<dbReference type="InterPro" id="IPR051163">
    <property type="entry name" value="Sodium:Solute_Symporter_SSF"/>
</dbReference>
<proteinExistence type="inferred from homology"/>
<dbReference type="EMBL" id="JBAMIC010000001">
    <property type="protein sequence ID" value="KAK7113937.1"/>
    <property type="molecule type" value="Genomic_DNA"/>
</dbReference>
<keyword evidence="10" id="KW-0739">Sodium transport</keyword>
<evidence type="ECO:0000256" key="9">
    <source>
        <dbReference type="ARBA" id="ARBA00023136"/>
    </source>
</evidence>
<dbReference type="InterPro" id="IPR001734">
    <property type="entry name" value="Na/solute_symporter"/>
</dbReference>
<evidence type="ECO:0000256" key="3">
    <source>
        <dbReference type="ARBA" id="ARBA00022448"/>
    </source>
</evidence>
<dbReference type="Proteomes" id="UP001374579">
    <property type="component" value="Unassembled WGS sequence"/>
</dbReference>
<keyword evidence="5 12" id="KW-0812">Transmembrane</keyword>
<feature type="transmembrane region" description="Helical" evidence="12">
    <location>
        <begin position="102"/>
        <end position="118"/>
    </location>
</feature>
<gene>
    <name evidence="13" type="ORF">V1264_000086</name>
</gene>
<dbReference type="GO" id="GO:0006814">
    <property type="term" value="P:sodium ion transport"/>
    <property type="evidence" value="ECO:0007669"/>
    <property type="project" value="UniProtKB-KW"/>
</dbReference>
<evidence type="ECO:0000256" key="8">
    <source>
        <dbReference type="ARBA" id="ARBA00023065"/>
    </source>
</evidence>
<dbReference type="InterPro" id="IPR038377">
    <property type="entry name" value="Na/Glc_symporter_sf"/>
</dbReference>
<protein>
    <recommendedName>
        <fullName evidence="15">Sodium-coupled monocarboxylate transporter 1</fullName>
    </recommendedName>
</protein>
<dbReference type="GO" id="GO:0005886">
    <property type="term" value="C:plasma membrane"/>
    <property type="evidence" value="ECO:0007669"/>
    <property type="project" value="UniProtKB-SubCell"/>
</dbReference>
<dbReference type="PROSITE" id="PS50283">
    <property type="entry name" value="NA_SOLUT_SYMP_3"/>
    <property type="match status" value="1"/>
</dbReference>
<evidence type="ECO:0000256" key="7">
    <source>
        <dbReference type="ARBA" id="ARBA00023053"/>
    </source>
</evidence>
<feature type="transmembrane region" description="Helical" evidence="12">
    <location>
        <begin position="61"/>
        <end position="82"/>
    </location>
</feature>
<organism evidence="13 14">
    <name type="scientific">Littorina saxatilis</name>
    <dbReference type="NCBI Taxonomy" id="31220"/>
    <lineage>
        <taxon>Eukaryota</taxon>
        <taxon>Metazoa</taxon>
        <taxon>Spiralia</taxon>
        <taxon>Lophotrochozoa</taxon>
        <taxon>Mollusca</taxon>
        <taxon>Gastropoda</taxon>
        <taxon>Caenogastropoda</taxon>
        <taxon>Littorinimorpha</taxon>
        <taxon>Littorinoidea</taxon>
        <taxon>Littorinidae</taxon>
        <taxon>Littorina</taxon>
    </lineage>
</organism>
<dbReference type="Pfam" id="PF00474">
    <property type="entry name" value="SSF"/>
    <property type="match status" value="1"/>
</dbReference>
<keyword evidence="3" id="KW-0813">Transport</keyword>
<comment type="subcellular location">
    <subcellularLocation>
        <location evidence="1">Cell membrane</location>
        <topology evidence="1">Multi-pass membrane protein</topology>
    </subcellularLocation>
</comment>
<sequence>MVMDVLGEYPGLPGLFVACIFSASLSTVSSGVNALALVYLEDGVKPFYTMVKHRELPEHQAVVITKILAMVFGMVTIGLAYLAGLMDQTLVNITIKSQGMTGGPLLGLFILGMFFPCANSWGAGVGLLCGLSFSFWLGVGTLIDGPKGSILPLWPLNCSATMTSLSTASQMLTNVTSAVLATTAKTATTTSSFLSSTFLSSSTDAPPPSPEYDGLGLYELSYLWYGTASALVVIFIGLFVSFLTGCGDDRVLSPDHIIQVWPTLKRGIINKKKRYDVWKSQKKHDDKKLTKDYMMHHEEG</sequence>